<keyword evidence="3" id="KW-1185">Reference proteome</keyword>
<feature type="transmembrane region" description="Helical" evidence="1">
    <location>
        <begin position="20"/>
        <end position="38"/>
    </location>
</feature>
<sequence>MKMSENNKFISWKSPRLTVSVLTLSAMLLAVDVVFYKIAFGPSYVGFNLGFISTALMGYFLGPWLAGGLEMASDVIGTLLGGGTFAFPFLITAFLGGMVYGMFLHKKEPGIWSIIITNLLLLLPISLLIDTWLVHITYHVAWNVLFWSRLGRNAIDFVIQTILLYVILKAIDRTGLRDRFESRLKNQLNK</sequence>
<dbReference type="PATRIC" id="fig|1423750.3.peg.2123"/>
<evidence type="ECO:0000313" key="2">
    <source>
        <dbReference type="EMBL" id="KRM07973.1"/>
    </source>
</evidence>
<proteinExistence type="predicted"/>
<dbReference type="NCBIfam" id="TIGR04518">
    <property type="entry name" value="ECF_S_folT_fam"/>
    <property type="match status" value="1"/>
</dbReference>
<keyword evidence="1" id="KW-0472">Membrane</keyword>
<keyword evidence="1" id="KW-0812">Transmembrane</keyword>
<comment type="caution">
    <text evidence="2">The sequence shown here is derived from an EMBL/GenBank/DDBJ whole genome shotgun (WGS) entry which is preliminary data.</text>
</comment>
<dbReference type="EMBL" id="AZGB01000003">
    <property type="protein sequence ID" value="KRM07973.1"/>
    <property type="molecule type" value="Genomic_DNA"/>
</dbReference>
<evidence type="ECO:0000313" key="3">
    <source>
        <dbReference type="Proteomes" id="UP000051451"/>
    </source>
</evidence>
<gene>
    <name evidence="2" type="ORF">FC89_GL002082</name>
</gene>
<dbReference type="InterPro" id="IPR030949">
    <property type="entry name" value="ECF_S_folate_fam"/>
</dbReference>
<feature type="transmembrane region" description="Helical" evidence="1">
    <location>
        <begin position="111"/>
        <end position="134"/>
    </location>
</feature>
<dbReference type="Proteomes" id="UP000051451">
    <property type="component" value="Unassembled WGS sequence"/>
</dbReference>
<dbReference type="Gene3D" id="1.10.1760.20">
    <property type="match status" value="1"/>
</dbReference>
<dbReference type="AlphaFoldDB" id="A0A0R1VR61"/>
<organism evidence="2 3">
    <name type="scientific">Liquorilactobacillus ghanensis DSM 18630</name>
    <dbReference type="NCBI Taxonomy" id="1423750"/>
    <lineage>
        <taxon>Bacteria</taxon>
        <taxon>Bacillati</taxon>
        <taxon>Bacillota</taxon>
        <taxon>Bacilli</taxon>
        <taxon>Lactobacillales</taxon>
        <taxon>Lactobacillaceae</taxon>
        <taxon>Liquorilactobacillus</taxon>
    </lineage>
</organism>
<evidence type="ECO:0000256" key="1">
    <source>
        <dbReference type="SAM" id="Phobius"/>
    </source>
</evidence>
<accession>A0A0R1VR61</accession>
<feature type="transmembrane region" description="Helical" evidence="1">
    <location>
        <begin position="45"/>
        <end position="65"/>
    </location>
</feature>
<reference evidence="2 3" key="1">
    <citation type="journal article" date="2015" name="Genome Announc.">
        <title>Expanding the biotechnology potential of lactobacilli through comparative genomics of 213 strains and associated genera.</title>
        <authorList>
            <person name="Sun Z."/>
            <person name="Harris H.M."/>
            <person name="McCann A."/>
            <person name="Guo C."/>
            <person name="Argimon S."/>
            <person name="Zhang W."/>
            <person name="Yang X."/>
            <person name="Jeffery I.B."/>
            <person name="Cooney J.C."/>
            <person name="Kagawa T.F."/>
            <person name="Liu W."/>
            <person name="Song Y."/>
            <person name="Salvetti E."/>
            <person name="Wrobel A."/>
            <person name="Rasinkangas P."/>
            <person name="Parkhill J."/>
            <person name="Rea M.C."/>
            <person name="O'Sullivan O."/>
            <person name="Ritari J."/>
            <person name="Douillard F.P."/>
            <person name="Paul Ross R."/>
            <person name="Yang R."/>
            <person name="Briner A.E."/>
            <person name="Felis G.E."/>
            <person name="de Vos W.M."/>
            <person name="Barrangou R."/>
            <person name="Klaenhammer T.R."/>
            <person name="Caufield P.W."/>
            <person name="Cui Y."/>
            <person name="Zhang H."/>
            <person name="O'Toole P.W."/>
        </authorList>
    </citation>
    <scope>NUCLEOTIDE SEQUENCE [LARGE SCALE GENOMIC DNA]</scope>
    <source>
        <strain evidence="2 3">DSM 18630</strain>
    </source>
</reference>
<feature type="transmembrane region" description="Helical" evidence="1">
    <location>
        <begin position="85"/>
        <end position="104"/>
    </location>
</feature>
<protein>
    <submittedName>
        <fullName evidence="2">Integral membrane protein</fullName>
    </submittedName>
</protein>
<dbReference type="STRING" id="1423750.FC89_GL002082"/>
<name>A0A0R1VR61_9LACO</name>
<keyword evidence="1" id="KW-1133">Transmembrane helix</keyword>
<feature type="transmembrane region" description="Helical" evidence="1">
    <location>
        <begin position="154"/>
        <end position="171"/>
    </location>
</feature>